<name>A0A1J5PUZ6_9ZZZZ</name>
<dbReference type="AlphaFoldDB" id="A0A1J5PUZ6"/>
<evidence type="ECO:0000313" key="1">
    <source>
        <dbReference type="EMBL" id="OIQ71420.1"/>
    </source>
</evidence>
<organism evidence="1">
    <name type="scientific">mine drainage metagenome</name>
    <dbReference type="NCBI Taxonomy" id="410659"/>
    <lineage>
        <taxon>unclassified sequences</taxon>
        <taxon>metagenomes</taxon>
        <taxon>ecological metagenomes</taxon>
    </lineage>
</organism>
<sequence>MDAQPHPAVVQPAQRQGVVDFGGCRIVDAERGCGGQRQLFSGLRYGQRGKSGALGKAIEQEPLHVKRPGRGDGTSVAQQRKRAAPGLFHRQRHGLVLRAILVGLEQHAVELVGDWPRAAARGEFGCIGLDLPLQLFLTRNRGESGLHLLRRRLAEQAAAAAALKVVRCAEQPQQNGGAVRGVGLAAVIVGGDLVEMEFVLRGEFPQQVEFDAVLLRLRPGEQIVRRGFVESHQRLRSLDLLPLARIEFDLQAGIGLAQHPRGMELAAVLEKNRTHKDIPPWTSITAPLM</sequence>
<reference evidence="1" key="1">
    <citation type="submission" date="2016-10" db="EMBL/GenBank/DDBJ databases">
        <title>Sequence of Gallionella enrichment culture.</title>
        <authorList>
            <person name="Poehlein A."/>
            <person name="Muehling M."/>
            <person name="Daniel R."/>
        </authorList>
    </citation>
    <scope>NUCLEOTIDE SEQUENCE</scope>
</reference>
<accession>A0A1J5PUZ6</accession>
<protein>
    <submittedName>
        <fullName evidence="1">Uncharacterized protein</fullName>
    </submittedName>
</protein>
<proteinExistence type="predicted"/>
<dbReference type="EMBL" id="MLJW01003735">
    <property type="protein sequence ID" value="OIQ71420.1"/>
    <property type="molecule type" value="Genomic_DNA"/>
</dbReference>
<comment type="caution">
    <text evidence="1">The sequence shown here is derived from an EMBL/GenBank/DDBJ whole genome shotgun (WGS) entry which is preliminary data.</text>
</comment>
<gene>
    <name evidence="1" type="ORF">GALL_469640</name>
</gene>